<dbReference type="Proteomes" id="UP001055879">
    <property type="component" value="Linkage Group LG06"/>
</dbReference>
<name>A0ACB9B8R8_ARCLA</name>
<evidence type="ECO:0000313" key="2">
    <source>
        <dbReference type="Proteomes" id="UP001055879"/>
    </source>
</evidence>
<organism evidence="1 2">
    <name type="scientific">Arctium lappa</name>
    <name type="common">Greater burdock</name>
    <name type="synonym">Lappa major</name>
    <dbReference type="NCBI Taxonomy" id="4217"/>
    <lineage>
        <taxon>Eukaryota</taxon>
        <taxon>Viridiplantae</taxon>
        <taxon>Streptophyta</taxon>
        <taxon>Embryophyta</taxon>
        <taxon>Tracheophyta</taxon>
        <taxon>Spermatophyta</taxon>
        <taxon>Magnoliopsida</taxon>
        <taxon>eudicotyledons</taxon>
        <taxon>Gunneridae</taxon>
        <taxon>Pentapetalae</taxon>
        <taxon>asterids</taxon>
        <taxon>campanulids</taxon>
        <taxon>Asterales</taxon>
        <taxon>Asteraceae</taxon>
        <taxon>Carduoideae</taxon>
        <taxon>Cardueae</taxon>
        <taxon>Arctiinae</taxon>
        <taxon>Arctium</taxon>
    </lineage>
</organism>
<comment type="caution">
    <text evidence="1">The sequence shown here is derived from an EMBL/GenBank/DDBJ whole genome shotgun (WGS) entry which is preliminary data.</text>
</comment>
<keyword evidence="2" id="KW-1185">Reference proteome</keyword>
<protein>
    <submittedName>
        <fullName evidence="1">Uncharacterized protein</fullName>
    </submittedName>
</protein>
<reference evidence="1 2" key="2">
    <citation type="journal article" date="2022" name="Mol. Ecol. Resour.">
        <title>The genomes of chicory, endive, great burdock and yacon provide insights into Asteraceae paleo-polyploidization history and plant inulin production.</title>
        <authorList>
            <person name="Fan W."/>
            <person name="Wang S."/>
            <person name="Wang H."/>
            <person name="Wang A."/>
            <person name="Jiang F."/>
            <person name="Liu H."/>
            <person name="Zhao H."/>
            <person name="Xu D."/>
            <person name="Zhang Y."/>
        </authorList>
    </citation>
    <scope>NUCLEOTIDE SEQUENCE [LARGE SCALE GENOMIC DNA]</scope>
    <source>
        <strain evidence="2">cv. Niubang</strain>
    </source>
</reference>
<proteinExistence type="predicted"/>
<dbReference type="EMBL" id="CM042052">
    <property type="protein sequence ID" value="KAI3718626.1"/>
    <property type="molecule type" value="Genomic_DNA"/>
</dbReference>
<reference evidence="2" key="1">
    <citation type="journal article" date="2022" name="Mol. Ecol. Resour.">
        <title>The genomes of chicory, endive, great burdock and yacon provide insights into Asteraceae palaeo-polyploidization history and plant inulin production.</title>
        <authorList>
            <person name="Fan W."/>
            <person name="Wang S."/>
            <person name="Wang H."/>
            <person name="Wang A."/>
            <person name="Jiang F."/>
            <person name="Liu H."/>
            <person name="Zhao H."/>
            <person name="Xu D."/>
            <person name="Zhang Y."/>
        </authorList>
    </citation>
    <scope>NUCLEOTIDE SEQUENCE [LARGE SCALE GENOMIC DNA]</scope>
    <source>
        <strain evidence="2">cv. Niubang</strain>
    </source>
</reference>
<sequence>MAHDHYRSFFMIVIPLLLIFILGVCFANYGQKTIGNWLEIASPDDHTVIEVGQFAVDEHNKDTNSSLTFERVVMGDMQIVGGMNWRLTIEVEDLGALKNCEIFVYEESWQNVRKLISFEIL</sequence>
<gene>
    <name evidence="1" type="ORF">L6452_19505</name>
</gene>
<accession>A0ACB9B8R8</accession>
<evidence type="ECO:0000313" key="1">
    <source>
        <dbReference type="EMBL" id="KAI3718626.1"/>
    </source>
</evidence>